<comment type="caution">
    <text evidence="2">The sequence shown here is derived from an EMBL/GenBank/DDBJ whole genome shotgun (WGS) entry which is preliminary data.</text>
</comment>
<keyword evidence="1" id="KW-0812">Transmembrane</keyword>
<reference evidence="2" key="1">
    <citation type="journal article" date="2021" name="mSystems">
        <title>Bacteria and Archaea Synergistically Convert Glycine Betaine to Biogenic Methane in the Formosa Cold Seep of the South China Sea.</title>
        <authorList>
            <person name="Li L."/>
            <person name="Zhang W."/>
            <person name="Zhang S."/>
            <person name="Song L."/>
            <person name="Sun Q."/>
            <person name="Zhang H."/>
            <person name="Xiang H."/>
            <person name="Dong X."/>
        </authorList>
    </citation>
    <scope>NUCLEOTIDE SEQUENCE</scope>
    <source>
        <strain evidence="2">LLY</strain>
    </source>
</reference>
<evidence type="ECO:0000313" key="3">
    <source>
        <dbReference type="Proteomes" id="UP001056766"/>
    </source>
</evidence>
<accession>A0A9E4ZFT4</accession>
<dbReference type="Proteomes" id="UP001056766">
    <property type="component" value="Unassembled WGS sequence"/>
</dbReference>
<reference evidence="2" key="2">
    <citation type="submission" date="2021-04" db="EMBL/GenBank/DDBJ databases">
        <authorList>
            <person name="Dong X."/>
        </authorList>
    </citation>
    <scope>NUCLEOTIDE SEQUENCE</scope>
    <source>
        <strain evidence="2">LLY</strain>
    </source>
</reference>
<keyword evidence="1" id="KW-1133">Transmembrane helix</keyword>
<evidence type="ECO:0000256" key="1">
    <source>
        <dbReference type="SAM" id="Phobius"/>
    </source>
</evidence>
<keyword evidence="3" id="KW-1185">Reference proteome</keyword>
<evidence type="ECO:0008006" key="4">
    <source>
        <dbReference type="Google" id="ProtNLM"/>
    </source>
</evidence>
<name>A0A9E4ZFT4_9EURY</name>
<evidence type="ECO:0000313" key="2">
    <source>
        <dbReference type="EMBL" id="MCM1986840.1"/>
    </source>
</evidence>
<keyword evidence="1" id="KW-0472">Membrane</keyword>
<gene>
    <name evidence="2" type="ORF">KDK67_07515</name>
</gene>
<dbReference type="RefSeq" id="WP_250868193.1">
    <property type="nucleotide sequence ID" value="NZ_JAGSOI010000025.1"/>
</dbReference>
<dbReference type="EMBL" id="JAGSOI010000025">
    <property type="protein sequence ID" value="MCM1986840.1"/>
    <property type="molecule type" value="Genomic_DNA"/>
</dbReference>
<sequence length="192" mass="21811">MKRTLLFLILILIFSSTNATATIWTPEAFEIPYQINHSNRIITGTVTDIQQYYDRTEVAIEVDEWLMGPLPLEEITVITEIGKFSERIGEPKFTENETVLLMLKDADVSDNRFKVLYGEPGKHLLSDKDIILRELDHKNKTTEFVLANEATLESESKNETDEEIPSNEIPFIGLAGMSIAVSGAFLLLRKYD</sequence>
<dbReference type="AlphaFoldDB" id="A0A9E4ZFT4"/>
<proteinExistence type="predicted"/>
<protein>
    <recommendedName>
        <fullName evidence="4">S-layer family duplication domain-containing protein</fullName>
    </recommendedName>
</protein>
<feature type="transmembrane region" description="Helical" evidence="1">
    <location>
        <begin position="169"/>
        <end position="188"/>
    </location>
</feature>
<organism evidence="2 3">
    <name type="scientific">Methanococcoides seepicolus</name>
    <dbReference type="NCBI Taxonomy" id="2828780"/>
    <lineage>
        <taxon>Archaea</taxon>
        <taxon>Methanobacteriati</taxon>
        <taxon>Methanobacteriota</taxon>
        <taxon>Stenosarchaea group</taxon>
        <taxon>Methanomicrobia</taxon>
        <taxon>Methanosarcinales</taxon>
        <taxon>Methanosarcinaceae</taxon>
        <taxon>Methanococcoides</taxon>
    </lineage>
</organism>